<dbReference type="AlphaFoldDB" id="A0A3D9Q6C1"/>
<reference evidence="1 2" key="1">
    <citation type="submission" date="2018-08" db="EMBL/GenBank/DDBJ databases">
        <title>Genomic Encyclopedia of Type Strains, Phase III (KMG-III): the genomes of soil and plant-associated and newly described type strains.</title>
        <authorList>
            <person name="Whitman W."/>
        </authorList>
    </citation>
    <scope>NUCLEOTIDE SEQUENCE [LARGE SCALE GENOMIC DNA]</scope>
    <source>
        <strain evidence="1 2">CGMCC 1.10966</strain>
    </source>
</reference>
<dbReference type="RefSeq" id="WP_342772952.1">
    <property type="nucleotide sequence ID" value="NZ_QTTN01000067.1"/>
</dbReference>
<dbReference type="Pfam" id="PF20310">
    <property type="entry name" value="HTH_Tnp_2"/>
    <property type="match status" value="1"/>
</dbReference>
<dbReference type="Proteomes" id="UP000256304">
    <property type="component" value="Unassembled WGS sequence"/>
</dbReference>
<gene>
    <name evidence="1" type="ORF">A8990_16723</name>
</gene>
<evidence type="ECO:0000313" key="2">
    <source>
        <dbReference type="Proteomes" id="UP000256304"/>
    </source>
</evidence>
<name>A0A3D9Q6C1_9BACL</name>
<comment type="caution">
    <text evidence="1">The sequence shown here is derived from an EMBL/GenBank/DDBJ whole genome shotgun (WGS) entry which is preliminary data.</text>
</comment>
<proteinExistence type="predicted"/>
<dbReference type="EMBL" id="QTTN01000067">
    <property type="protein sequence ID" value="REE55477.1"/>
    <property type="molecule type" value="Genomic_DNA"/>
</dbReference>
<dbReference type="InterPro" id="IPR046929">
    <property type="entry name" value="HTH_Tnp"/>
</dbReference>
<protein>
    <submittedName>
        <fullName evidence="1">Uncharacterized protein</fullName>
    </submittedName>
</protein>
<keyword evidence="2" id="KW-1185">Reference proteome</keyword>
<accession>A0A3D9Q6C1</accession>
<feature type="non-terminal residue" evidence="1">
    <location>
        <position position="82"/>
    </location>
</feature>
<evidence type="ECO:0000313" key="1">
    <source>
        <dbReference type="EMBL" id="REE55477.1"/>
    </source>
</evidence>
<sequence>MSNRRHFSQNEIQLLEKNPYVHHVTEKSITYAPSFKVEAVRAYHAGQTPMEIFLRAGFPIEIIGQETPKRCLKRWRSIQAQF</sequence>
<organism evidence="1 2">
    <name type="scientific">Paenibacillus taihuensis</name>
    <dbReference type="NCBI Taxonomy" id="1156355"/>
    <lineage>
        <taxon>Bacteria</taxon>
        <taxon>Bacillati</taxon>
        <taxon>Bacillota</taxon>
        <taxon>Bacilli</taxon>
        <taxon>Bacillales</taxon>
        <taxon>Paenibacillaceae</taxon>
        <taxon>Paenibacillus</taxon>
    </lineage>
</organism>